<dbReference type="Proteomes" id="UP000663856">
    <property type="component" value="Unassembled WGS sequence"/>
</dbReference>
<dbReference type="EMBL" id="CAJOBF010002406">
    <property type="protein sequence ID" value="CAF4032010.1"/>
    <property type="molecule type" value="Genomic_DNA"/>
</dbReference>
<accession>A0A816NAF4</accession>
<feature type="signal peptide" evidence="1">
    <location>
        <begin position="1"/>
        <end position="17"/>
    </location>
</feature>
<evidence type="ECO:0000313" key="4">
    <source>
        <dbReference type="EMBL" id="CAF2033934.1"/>
    </source>
</evidence>
<proteinExistence type="predicted"/>
<dbReference type="EMBL" id="CAJNRF010011998">
    <property type="protein sequence ID" value="CAF2136593.1"/>
    <property type="molecule type" value="Genomic_DNA"/>
</dbReference>
<evidence type="ECO:0000313" key="7">
    <source>
        <dbReference type="EMBL" id="CAF4012892.1"/>
    </source>
</evidence>
<keyword evidence="1" id="KW-0732">Signal</keyword>
<dbReference type="EMBL" id="CAJOBG010002535">
    <property type="protein sequence ID" value="CAF4012892.1"/>
    <property type="molecule type" value="Genomic_DNA"/>
</dbReference>
<dbReference type="EMBL" id="CAJNOV010000136">
    <property type="protein sequence ID" value="CAF0998444.1"/>
    <property type="molecule type" value="Genomic_DNA"/>
</dbReference>
<dbReference type="Proteomes" id="UP000663887">
    <property type="component" value="Unassembled WGS sequence"/>
</dbReference>
<dbReference type="Proteomes" id="UP000663866">
    <property type="component" value="Unassembled WGS sequence"/>
</dbReference>
<evidence type="ECO:0000313" key="9">
    <source>
        <dbReference type="Proteomes" id="UP000663824"/>
    </source>
</evidence>
<comment type="caution">
    <text evidence="4">The sequence shown here is derived from an EMBL/GenBank/DDBJ whole genome shotgun (WGS) entry which is preliminary data.</text>
</comment>
<feature type="chain" id="PRO_5036413048" evidence="1">
    <location>
        <begin position="18"/>
        <end position="137"/>
    </location>
</feature>
<evidence type="ECO:0000313" key="5">
    <source>
        <dbReference type="EMBL" id="CAF2086826.1"/>
    </source>
</evidence>
<dbReference type="EMBL" id="CAJNRE010004335">
    <property type="protein sequence ID" value="CAF2033934.1"/>
    <property type="molecule type" value="Genomic_DNA"/>
</dbReference>
<dbReference type="Proteomes" id="UP000663824">
    <property type="component" value="Unassembled WGS sequence"/>
</dbReference>
<sequence length="137" mass="15953">MLLTIFVIFGFIQHVSSIQCFTCSQPGGFCSLPLNLDNGDESNESEIDSANYDADYFCQSDHYFDPNIDTEILILRGIQYCEELDVTNHRTHCCQQDNCNQWIPPMTTRRIIYSNEQRVLSSMMLTIFSVVFQYFYK</sequence>
<evidence type="ECO:0000313" key="6">
    <source>
        <dbReference type="EMBL" id="CAF2136593.1"/>
    </source>
</evidence>
<gene>
    <name evidence="2" type="ORF">CJN711_LOCUS2227</name>
    <name evidence="3" type="ORF">KQP761_LOCUS7687</name>
    <name evidence="4" type="ORF">MBJ925_LOCUS10422</name>
    <name evidence="7" type="ORF">OVN521_LOCUS15727</name>
    <name evidence="8" type="ORF">UXM345_LOCUS18059</name>
    <name evidence="6" type="ORF">WKI299_LOCUS27453</name>
    <name evidence="5" type="ORF">XDN619_LOCUS15819</name>
</gene>
<evidence type="ECO:0000313" key="3">
    <source>
        <dbReference type="EMBL" id="CAF1360173.1"/>
    </source>
</evidence>
<evidence type="ECO:0000256" key="1">
    <source>
        <dbReference type="SAM" id="SignalP"/>
    </source>
</evidence>
<dbReference type="Proteomes" id="UP000663842">
    <property type="component" value="Unassembled WGS sequence"/>
</dbReference>
<name>A0A816NAF4_9BILA</name>
<dbReference type="EMBL" id="CAJNOW010002665">
    <property type="protein sequence ID" value="CAF1360173.1"/>
    <property type="molecule type" value="Genomic_DNA"/>
</dbReference>
<evidence type="ECO:0000313" key="2">
    <source>
        <dbReference type="EMBL" id="CAF0998444.1"/>
    </source>
</evidence>
<evidence type="ECO:0000313" key="8">
    <source>
        <dbReference type="EMBL" id="CAF4032010.1"/>
    </source>
</evidence>
<dbReference type="OrthoDB" id="9972091at2759"/>
<keyword evidence="10" id="KW-1185">Reference proteome</keyword>
<organism evidence="4 9">
    <name type="scientific">Rotaria magnacalcarata</name>
    <dbReference type="NCBI Taxonomy" id="392030"/>
    <lineage>
        <taxon>Eukaryota</taxon>
        <taxon>Metazoa</taxon>
        <taxon>Spiralia</taxon>
        <taxon>Gnathifera</taxon>
        <taxon>Rotifera</taxon>
        <taxon>Eurotatoria</taxon>
        <taxon>Bdelloidea</taxon>
        <taxon>Philodinida</taxon>
        <taxon>Philodinidae</taxon>
        <taxon>Rotaria</taxon>
    </lineage>
</organism>
<reference evidence="4" key="1">
    <citation type="submission" date="2021-02" db="EMBL/GenBank/DDBJ databases">
        <authorList>
            <person name="Nowell W R."/>
        </authorList>
    </citation>
    <scope>NUCLEOTIDE SEQUENCE</scope>
</reference>
<dbReference type="AlphaFoldDB" id="A0A816NAF4"/>
<dbReference type="EMBL" id="CAJNRG010006528">
    <property type="protein sequence ID" value="CAF2086826.1"/>
    <property type="molecule type" value="Genomic_DNA"/>
</dbReference>
<dbReference type="Proteomes" id="UP000663834">
    <property type="component" value="Unassembled WGS sequence"/>
</dbReference>
<protein>
    <submittedName>
        <fullName evidence="4">Uncharacterized protein</fullName>
    </submittedName>
</protein>
<dbReference type="Proteomes" id="UP000663855">
    <property type="component" value="Unassembled WGS sequence"/>
</dbReference>
<evidence type="ECO:0000313" key="10">
    <source>
        <dbReference type="Proteomes" id="UP000663866"/>
    </source>
</evidence>